<evidence type="ECO:0000256" key="1">
    <source>
        <dbReference type="SAM" id="MobiDB-lite"/>
    </source>
</evidence>
<name>A0A4Q9KJ59_PROTD</name>
<accession>A0A4Q9KJ59</accession>
<feature type="transmembrane region" description="Helical" evidence="2">
    <location>
        <begin position="56"/>
        <end position="79"/>
    </location>
</feature>
<dbReference type="AlphaFoldDB" id="A0A4Q9KJ59"/>
<gene>
    <name evidence="3" type="ORF">ET996_12150</name>
</gene>
<keyword evidence="2" id="KW-1133">Transmembrane helix</keyword>
<dbReference type="InterPro" id="IPR025557">
    <property type="entry name" value="DUF4282"/>
</dbReference>
<dbReference type="RefSeq" id="WP_131172829.1">
    <property type="nucleotide sequence ID" value="NZ_FXTL01000017.1"/>
</dbReference>
<proteinExistence type="predicted"/>
<dbReference type="EMBL" id="SDMR01000017">
    <property type="protein sequence ID" value="TBT93192.1"/>
    <property type="molecule type" value="Genomic_DNA"/>
</dbReference>
<feature type="transmembrane region" description="Helical" evidence="2">
    <location>
        <begin position="85"/>
        <end position="105"/>
    </location>
</feature>
<sequence>MTSNPIDPTWDAPQSGPGGPSAPTPQPDLMAQSKGLLGSLFDLSFRHYATPHIVRIVYILLMVLVGLGAIGGLVTAIGLFRFSPLMGLLYLIATPVVSVVFLALCRMSMEMYVAICRAAEDLDQLKRKLGN</sequence>
<dbReference type="Proteomes" id="UP000291933">
    <property type="component" value="Unassembled WGS sequence"/>
</dbReference>
<protein>
    <submittedName>
        <fullName evidence="3">DUF4282 domain-containing protein</fullName>
    </submittedName>
</protein>
<evidence type="ECO:0000256" key="2">
    <source>
        <dbReference type="SAM" id="Phobius"/>
    </source>
</evidence>
<comment type="caution">
    <text evidence="3">The sequence shown here is derived from an EMBL/GenBank/DDBJ whole genome shotgun (WGS) entry which is preliminary data.</text>
</comment>
<dbReference type="OrthoDB" id="3261033at2"/>
<keyword evidence="4" id="KW-1185">Reference proteome</keyword>
<dbReference type="Pfam" id="PF14110">
    <property type="entry name" value="DUF4282"/>
    <property type="match status" value="1"/>
</dbReference>
<organism evidence="3 4">
    <name type="scientific">Propioniciclava tarda</name>
    <dbReference type="NCBI Taxonomy" id="433330"/>
    <lineage>
        <taxon>Bacteria</taxon>
        <taxon>Bacillati</taxon>
        <taxon>Actinomycetota</taxon>
        <taxon>Actinomycetes</taxon>
        <taxon>Propionibacteriales</taxon>
        <taxon>Propionibacteriaceae</taxon>
        <taxon>Propioniciclava</taxon>
    </lineage>
</organism>
<reference evidence="3 4" key="1">
    <citation type="submission" date="2019-01" db="EMBL/GenBank/DDBJ databases">
        <title>Lactibacter flavus gen. nov., sp. nov., a novel bacterium of the family Propionibacteriaceae isolated from raw milk and dairy products.</title>
        <authorList>
            <person name="Huptas C."/>
            <person name="Wenning M."/>
            <person name="Breitenwieser F."/>
            <person name="Doll E."/>
            <person name="Von Neubeck M."/>
            <person name="Busse H.-J."/>
            <person name="Scherer S."/>
        </authorList>
    </citation>
    <scope>NUCLEOTIDE SEQUENCE [LARGE SCALE GENOMIC DNA]</scope>
    <source>
        <strain evidence="3 4">DSM 22130</strain>
    </source>
</reference>
<keyword evidence="2" id="KW-0812">Transmembrane</keyword>
<evidence type="ECO:0000313" key="3">
    <source>
        <dbReference type="EMBL" id="TBT93192.1"/>
    </source>
</evidence>
<evidence type="ECO:0000313" key="4">
    <source>
        <dbReference type="Proteomes" id="UP000291933"/>
    </source>
</evidence>
<feature type="region of interest" description="Disordered" evidence="1">
    <location>
        <begin position="1"/>
        <end position="27"/>
    </location>
</feature>
<keyword evidence="2" id="KW-0472">Membrane</keyword>